<dbReference type="STRING" id="1054996.SAMN05444414_11359"/>
<evidence type="ECO:0000313" key="2">
    <source>
        <dbReference type="Proteomes" id="UP000184191"/>
    </source>
</evidence>
<proteinExistence type="predicted"/>
<organism evidence="1 2">
    <name type="scientific">Roseovarius marisflavi</name>
    <dbReference type="NCBI Taxonomy" id="1054996"/>
    <lineage>
        <taxon>Bacteria</taxon>
        <taxon>Pseudomonadati</taxon>
        <taxon>Pseudomonadota</taxon>
        <taxon>Alphaproteobacteria</taxon>
        <taxon>Rhodobacterales</taxon>
        <taxon>Roseobacteraceae</taxon>
        <taxon>Roseovarius</taxon>
    </lineage>
</organism>
<dbReference type="InterPro" id="IPR027417">
    <property type="entry name" value="P-loop_NTPase"/>
</dbReference>
<dbReference type="Gene3D" id="3.40.50.300">
    <property type="entry name" value="P-loop containing nucleotide triphosphate hydrolases"/>
    <property type="match status" value="1"/>
</dbReference>
<protein>
    <recommendedName>
        <fullName evidence="3">AAA-like domain-containing protein</fullName>
    </recommendedName>
</protein>
<name>A0A1M7AFC6_9RHOB</name>
<keyword evidence="2" id="KW-1185">Reference proteome</keyword>
<dbReference type="AlphaFoldDB" id="A0A1M7AFC6"/>
<dbReference type="Proteomes" id="UP000184191">
    <property type="component" value="Unassembled WGS sequence"/>
</dbReference>
<sequence>MDEGKSIVIDLSKGQLGADTANVLGGVLLASIVNAAFSRADLAAKERRPFILYCDEFHHFSTAVFADALSECRKYGLGVVLAQQYTTQTDKAVLEAIFGNVGTILALRLGALDAPMIARQLLGVSLEQLIMQPNHRAFVQLMVQGRKYVPFSADLHPPRGAHQRS</sequence>
<accession>A0A1M7AFC6</accession>
<reference evidence="2" key="1">
    <citation type="submission" date="2016-11" db="EMBL/GenBank/DDBJ databases">
        <authorList>
            <person name="Varghese N."/>
            <person name="Submissions S."/>
        </authorList>
    </citation>
    <scope>NUCLEOTIDE SEQUENCE [LARGE SCALE GENOMIC DNA]</scope>
    <source>
        <strain evidence="2">DSM 29327</strain>
    </source>
</reference>
<dbReference type="CDD" id="cd01127">
    <property type="entry name" value="TrwB_TraG_TraD_VirD4"/>
    <property type="match status" value="1"/>
</dbReference>
<dbReference type="RefSeq" id="WP_073198411.1">
    <property type="nucleotide sequence ID" value="NZ_FRBN01000013.1"/>
</dbReference>
<gene>
    <name evidence="1" type="ORF">SAMN05444414_11359</name>
</gene>
<evidence type="ECO:0000313" key="1">
    <source>
        <dbReference type="EMBL" id="SHL41336.1"/>
    </source>
</evidence>
<dbReference type="EMBL" id="FRBN01000013">
    <property type="protein sequence ID" value="SHL41336.1"/>
    <property type="molecule type" value="Genomic_DNA"/>
</dbReference>
<evidence type="ECO:0008006" key="3">
    <source>
        <dbReference type="Google" id="ProtNLM"/>
    </source>
</evidence>
<dbReference type="SUPFAM" id="SSF52540">
    <property type="entry name" value="P-loop containing nucleoside triphosphate hydrolases"/>
    <property type="match status" value="1"/>
</dbReference>